<organism evidence="1 2">
    <name type="scientific">Panagrolaimus sp. PS1159</name>
    <dbReference type="NCBI Taxonomy" id="55785"/>
    <lineage>
        <taxon>Eukaryota</taxon>
        <taxon>Metazoa</taxon>
        <taxon>Ecdysozoa</taxon>
        <taxon>Nematoda</taxon>
        <taxon>Chromadorea</taxon>
        <taxon>Rhabditida</taxon>
        <taxon>Tylenchina</taxon>
        <taxon>Panagrolaimomorpha</taxon>
        <taxon>Panagrolaimoidea</taxon>
        <taxon>Panagrolaimidae</taxon>
        <taxon>Panagrolaimus</taxon>
    </lineage>
</organism>
<name>A0AC35FZL7_9BILA</name>
<dbReference type="Proteomes" id="UP000887580">
    <property type="component" value="Unplaced"/>
</dbReference>
<proteinExistence type="predicted"/>
<evidence type="ECO:0000313" key="1">
    <source>
        <dbReference type="Proteomes" id="UP000887580"/>
    </source>
</evidence>
<sequence>MITNECLNRKFFHYNYRDFDYTDLLKPPKKNAETGFIEEMSETVPFYNFNGIDFVNLINNITVFWLKIKDSEPEHFLLIETENGEMIQKTFQIGLEASGSSPEKHVEILSNGVKIFLKNELCVPISYNFLGFYRYIITVNETGSLKASQNWRK</sequence>
<evidence type="ECO:0000313" key="2">
    <source>
        <dbReference type="WBParaSite" id="PS1159_v2.g22443.t1"/>
    </source>
</evidence>
<protein>
    <submittedName>
        <fullName evidence="2">Uncharacterized protein</fullName>
    </submittedName>
</protein>
<dbReference type="WBParaSite" id="PS1159_v2.g22443.t1">
    <property type="protein sequence ID" value="PS1159_v2.g22443.t1"/>
    <property type="gene ID" value="PS1159_v2.g22443"/>
</dbReference>
<accession>A0AC35FZL7</accession>
<reference evidence="2" key="1">
    <citation type="submission" date="2022-11" db="UniProtKB">
        <authorList>
            <consortium name="WormBaseParasite"/>
        </authorList>
    </citation>
    <scope>IDENTIFICATION</scope>
</reference>